<feature type="transmembrane region" description="Helical" evidence="1">
    <location>
        <begin position="31"/>
        <end position="50"/>
    </location>
</feature>
<feature type="transmembrane region" description="Helical" evidence="1">
    <location>
        <begin position="165"/>
        <end position="189"/>
    </location>
</feature>
<feature type="transmembrane region" description="Helical" evidence="1">
    <location>
        <begin position="125"/>
        <end position="145"/>
    </location>
</feature>
<dbReference type="Proteomes" id="UP001235133">
    <property type="component" value="Unassembled WGS sequence"/>
</dbReference>
<keyword evidence="1" id="KW-0812">Transmembrane</keyword>
<sequence length="290" mass="31567">MHARDDGEDPAPSTLQRTPSGYDRVFATTRWVAVAILPFLAIAAFLLFAFPTRTGELFAWPISPPLSAYLLASAYVGGIWFFLRVATARRWHHVKHGFPAVVVFAGALLLATLTHLDRFSSNLSFWTWIVLYATTPFVVAGLAVAQRREDPGTADAPDCRIPGPIRGALVAIGASAFAFGAAVFVAPGAATEFWAWQLTPLTAQVTGAVLSLTGVVNVALAWDTRWSAFRVLFQAQCLSLAAIVVSLIARRDDLLWERALTPLFVSLVGVAFVLYVAFTVWCERRTRMAG</sequence>
<feature type="transmembrane region" description="Helical" evidence="1">
    <location>
        <begin position="229"/>
        <end position="249"/>
    </location>
</feature>
<name>A0ABU0Z1E7_9MICO</name>
<keyword evidence="3" id="KW-1185">Reference proteome</keyword>
<proteinExistence type="predicted"/>
<feature type="transmembrane region" description="Helical" evidence="1">
    <location>
        <begin position="66"/>
        <end position="85"/>
    </location>
</feature>
<feature type="transmembrane region" description="Helical" evidence="1">
    <location>
        <begin position="97"/>
        <end position="113"/>
    </location>
</feature>
<reference evidence="2 3" key="1">
    <citation type="submission" date="2023-08" db="EMBL/GenBank/DDBJ databases">
        <title>Microbacterium psychrotolerans sp. nov., a psychrotolerant bacterium isolated from soil in Heilongjiang Province, China.</title>
        <authorList>
            <person name="An P."/>
            <person name="Zhao D."/>
            <person name="Xiang H."/>
        </authorList>
    </citation>
    <scope>NUCLEOTIDE SEQUENCE [LARGE SCALE GENOMIC DNA]</scope>
    <source>
        <strain evidence="2 3">QXD-8</strain>
    </source>
</reference>
<feature type="transmembrane region" description="Helical" evidence="1">
    <location>
        <begin position="261"/>
        <end position="282"/>
    </location>
</feature>
<feature type="transmembrane region" description="Helical" evidence="1">
    <location>
        <begin position="201"/>
        <end position="222"/>
    </location>
</feature>
<evidence type="ECO:0000313" key="3">
    <source>
        <dbReference type="Proteomes" id="UP001235133"/>
    </source>
</evidence>
<protein>
    <submittedName>
        <fullName evidence="2">Uncharacterized protein</fullName>
    </submittedName>
</protein>
<accession>A0ABU0Z1E7</accession>
<dbReference type="RefSeq" id="WP_308867947.1">
    <property type="nucleotide sequence ID" value="NZ_JAVFWO010000003.1"/>
</dbReference>
<dbReference type="EMBL" id="JAVFWO010000003">
    <property type="protein sequence ID" value="MDQ7878397.1"/>
    <property type="molecule type" value="Genomic_DNA"/>
</dbReference>
<evidence type="ECO:0000313" key="2">
    <source>
        <dbReference type="EMBL" id="MDQ7878397.1"/>
    </source>
</evidence>
<gene>
    <name evidence="2" type="ORF">Q9R08_10465</name>
</gene>
<evidence type="ECO:0000256" key="1">
    <source>
        <dbReference type="SAM" id="Phobius"/>
    </source>
</evidence>
<comment type="caution">
    <text evidence="2">The sequence shown here is derived from an EMBL/GenBank/DDBJ whole genome shotgun (WGS) entry which is preliminary data.</text>
</comment>
<organism evidence="2 3">
    <name type="scientific">Microbacterium psychrotolerans</name>
    <dbReference type="NCBI Taxonomy" id="3068321"/>
    <lineage>
        <taxon>Bacteria</taxon>
        <taxon>Bacillati</taxon>
        <taxon>Actinomycetota</taxon>
        <taxon>Actinomycetes</taxon>
        <taxon>Micrococcales</taxon>
        <taxon>Microbacteriaceae</taxon>
        <taxon>Microbacterium</taxon>
    </lineage>
</organism>
<keyword evidence="1" id="KW-1133">Transmembrane helix</keyword>
<keyword evidence="1" id="KW-0472">Membrane</keyword>